<feature type="domain" description="HTH cro/C1-type" evidence="3">
    <location>
        <begin position="283"/>
        <end position="337"/>
    </location>
</feature>
<protein>
    <submittedName>
        <fullName evidence="4">Cro/C1-type HTH DNA-binding domain-containing protein</fullName>
    </submittedName>
</protein>
<feature type="domain" description="HTH cro/C1-type" evidence="3">
    <location>
        <begin position="60"/>
        <end position="112"/>
    </location>
</feature>
<dbReference type="Pfam" id="PF01381">
    <property type="entry name" value="HTH_3"/>
    <property type="match status" value="1"/>
</dbReference>
<dbReference type="SUPFAM" id="SSF47413">
    <property type="entry name" value="lambda repressor-like DNA-binding domains"/>
    <property type="match status" value="4"/>
</dbReference>
<dbReference type="EMBL" id="FNOT01000016">
    <property type="protein sequence ID" value="SDZ01889.1"/>
    <property type="molecule type" value="Genomic_DNA"/>
</dbReference>
<evidence type="ECO:0000256" key="1">
    <source>
        <dbReference type="ARBA" id="ARBA00023125"/>
    </source>
</evidence>
<dbReference type="CDD" id="cd00093">
    <property type="entry name" value="HTH_XRE"/>
    <property type="match status" value="4"/>
</dbReference>
<gene>
    <name evidence="4" type="ORF">SAMN05660209_04388</name>
</gene>
<dbReference type="Proteomes" id="UP000198921">
    <property type="component" value="Unassembled WGS sequence"/>
</dbReference>
<organism evidence="4 5">
    <name type="scientific">Geodermatophilus africanus</name>
    <dbReference type="NCBI Taxonomy" id="1137993"/>
    <lineage>
        <taxon>Bacteria</taxon>
        <taxon>Bacillati</taxon>
        <taxon>Actinomycetota</taxon>
        <taxon>Actinomycetes</taxon>
        <taxon>Geodermatophilales</taxon>
        <taxon>Geodermatophilaceae</taxon>
        <taxon>Geodermatophilus</taxon>
    </lineage>
</organism>
<dbReference type="InterPro" id="IPR010982">
    <property type="entry name" value="Lambda_DNA-bd_dom_sf"/>
</dbReference>
<accession>A0A1H3PN14</accession>
<dbReference type="PANTHER" id="PTHR46558:SF4">
    <property type="entry name" value="DNA-BIDING PHAGE PROTEIN"/>
    <property type="match status" value="1"/>
</dbReference>
<dbReference type="Pfam" id="PF13560">
    <property type="entry name" value="HTH_31"/>
    <property type="match status" value="1"/>
</dbReference>
<dbReference type="STRING" id="1137993.SAMN05660209_04388"/>
<evidence type="ECO:0000313" key="4">
    <source>
        <dbReference type="EMBL" id="SDZ01889.1"/>
    </source>
</evidence>
<evidence type="ECO:0000259" key="3">
    <source>
        <dbReference type="PROSITE" id="PS50943"/>
    </source>
</evidence>
<sequence length="380" mass="40225">MAHTTLRGWEVGRVRPQPLQLALVAGVLDLSSGEVRALAGPDRVRTARTSGGTEAAPLCRARLAAGLTMTQLARKVGVGPATISRWENGLRMPSPDARARLATALEVTNEDLAGMLAHCKSHRSDGVLLPGLGRLRADRGFTQRAFRTAVGIGASAASAWEHGRVRVPTDRLATVAAVLGLAPDTLVVLACRPPRDSTEERPLAALRRAAGVTQRELAHHVGVSRRSVVHWENGTRPLPLAAVRPMARCLRRPVPTVLAAAGLQLPTVPHPRTWTPADLPRVLHALRSSSGWAAAALGRRIGVPGRTVRAWETGVSLPSLSACQRLELVHGLPRGVLSRLAADRPGAGRTAALPHRRETPSPGRRPFESPAATSGEVASG</sequence>
<evidence type="ECO:0000256" key="2">
    <source>
        <dbReference type="SAM" id="MobiDB-lite"/>
    </source>
</evidence>
<dbReference type="GO" id="GO:0003677">
    <property type="term" value="F:DNA binding"/>
    <property type="evidence" value="ECO:0007669"/>
    <property type="project" value="UniProtKB-KW"/>
</dbReference>
<dbReference type="InterPro" id="IPR001387">
    <property type="entry name" value="Cro/C1-type_HTH"/>
</dbReference>
<feature type="domain" description="HTH cro/C1-type" evidence="3">
    <location>
        <begin position="134"/>
        <end position="186"/>
    </location>
</feature>
<dbReference type="Gene3D" id="1.10.260.40">
    <property type="entry name" value="lambda repressor-like DNA-binding domains"/>
    <property type="match status" value="4"/>
</dbReference>
<feature type="region of interest" description="Disordered" evidence="2">
    <location>
        <begin position="343"/>
        <end position="380"/>
    </location>
</feature>
<keyword evidence="1 4" id="KW-0238">DNA-binding</keyword>
<name>A0A1H3PN14_9ACTN</name>
<dbReference type="Pfam" id="PF13443">
    <property type="entry name" value="HTH_26"/>
    <property type="match status" value="1"/>
</dbReference>
<keyword evidence="5" id="KW-1185">Reference proteome</keyword>
<evidence type="ECO:0000313" key="5">
    <source>
        <dbReference type="Proteomes" id="UP000198921"/>
    </source>
</evidence>
<feature type="domain" description="HTH cro/C1-type" evidence="3">
    <location>
        <begin position="203"/>
        <end position="257"/>
    </location>
</feature>
<dbReference type="PROSITE" id="PS50943">
    <property type="entry name" value="HTH_CROC1"/>
    <property type="match status" value="4"/>
</dbReference>
<proteinExistence type="predicted"/>
<dbReference type="AlphaFoldDB" id="A0A1H3PN14"/>
<dbReference type="SMART" id="SM00530">
    <property type="entry name" value="HTH_XRE"/>
    <property type="match status" value="4"/>
</dbReference>
<reference evidence="5" key="1">
    <citation type="submission" date="2016-10" db="EMBL/GenBank/DDBJ databases">
        <authorList>
            <person name="Varghese N."/>
            <person name="Submissions S."/>
        </authorList>
    </citation>
    <scope>NUCLEOTIDE SEQUENCE [LARGE SCALE GENOMIC DNA]</scope>
    <source>
        <strain evidence="5">DSM 45422</strain>
    </source>
</reference>
<dbReference type="PANTHER" id="PTHR46558">
    <property type="entry name" value="TRACRIPTIONAL REGULATORY PROTEIN-RELATED-RELATED"/>
    <property type="match status" value="1"/>
</dbReference>